<comment type="caution">
    <text evidence="2">The sequence shown here is derived from an EMBL/GenBank/DDBJ whole genome shotgun (WGS) entry which is preliminary data.</text>
</comment>
<dbReference type="Proteomes" id="UP000322981">
    <property type="component" value="Unassembled WGS sequence"/>
</dbReference>
<dbReference type="AlphaFoldDB" id="A0A5M8FSM3"/>
<organism evidence="2 3">
    <name type="scientific">Thiohalocapsa marina</name>
    <dbReference type="NCBI Taxonomy" id="424902"/>
    <lineage>
        <taxon>Bacteria</taxon>
        <taxon>Pseudomonadati</taxon>
        <taxon>Pseudomonadota</taxon>
        <taxon>Gammaproteobacteria</taxon>
        <taxon>Chromatiales</taxon>
        <taxon>Chromatiaceae</taxon>
        <taxon>Thiohalocapsa</taxon>
    </lineage>
</organism>
<dbReference type="InterPro" id="IPR010982">
    <property type="entry name" value="Lambda_DNA-bd_dom_sf"/>
</dbReference>
<dbReference type="InterPro" id="IPR001387">
    <property type="entry name" value="Cro/C1-type_HTH"/>
</dbReference>
<gene>
    <name evidence="2" type="ORF">F2Q65_03280</name>
</gene>
<dbReference type="Pfam" id="PF01381">
    <property type="entry name" value="HTH_3"/>
    <property type="match status" value="1"/>
</dbReference>
<dbReference type="PROSITE" id="PS50943">
    <property type="entry name" value="HTH_CROC1"/>
    <property type="match status" value="1"/>
</dbReference>
<protein>
    <submittedName>
        <fullName evidence="2">Helix-turn-helix transcriptional regulator</fullName>
    </submittedName>
</protein>
<dbReference type="GO" id="GO:0003677">
    <property type="term" value="F:DNA binding"/>
    <property type="evidence" value="ECO:0007669"/>
    <property type="project" value="InterPro"/>
</dbReference>
<dbReference type="OrthoDB" id="5771010at2"/>
<reference evidence="2 3" key="1">
    <citation type="submission" date="2019-09" db="EMBL/GenBank/DDBJ databases">
        <title>Whole-genome sequence of the purple sulfur bacterium Thiohalocapsa marina DSM 19078.</title>
        <authorList>
            <person name="Kyndt J.A."/>
            <person name="Meyer T.E."/>
        </authorList>
    </citation>
    <scope>NUCLEOTIDE SEQUENCE [LARGE SCALE GENOMIC DNA]</scope>
    <source>
        <strain evidence="2 3">DSM 19078</strain>
    </source>
</reference>
<dbReference type="CDD" id="cd00093">
    <property type="entry name" value="HTH_XRE"/>
    <property type="match status" value="1"/>
</dbReference>
<name>A0A5M8FSM3_9GAMM</name>
<keyword evidence="3" id="KW-1185">Reference proteome</keyword>
<evidence type="ECO:0000259" key="1">
    <source>
        <dbReference type="PROSITE" id="PS50943"/>
    </source>
</evidence>
<evidence type="ECO:0000313" key="2">
    <source>
        <dbReference type="EMBL" id="KAA6186925.1"/>
    </source>
</evidence>
<dbReference type="SUPFAM" id="SSF47413">
    <property type="entry name" value="lambda repressor-like DNA-binding domains"/>
    <property type="match status" value="1"/>
</dbReference>
<accession>A0A5M8FSM3</accession>
<dbReference type="RefSeq" id="WP_150090383.1">
    <property type="nucleotide sequence ID" value="NZ_JBFUOH010000120.1"/>
</dbReference>
<sequence length="115" mass="12705">MSDKFPPLNRRIGDRLRSIRNDRGLSLSQLSDLTGGAFSKSRISNYEQGIRRLSLEGAQVLADALGAVTAAYLLCVDEDPTLSPDEQRLITYYRQADGRGKRTIIATADYQNGLT</sequence>
<evidence type="ECO:0000313" key="3">
    <source>
        <dbReference type="Proteomes" id="UP000322981"/>
    </source>
</evidence>
<dbReference type="EMBL" id="VWXX01000003">
    <property type="protein sequence ID" value="KAA6186925.1"/>
    <property type="molecule type" value="Genomic_DNA"/>
</dbReference>
<dbReference type="SMART" id="SM00530">
    <property type="entry name" value="HTH_XRE"/>
    <property type="match status" value="1"/>
</dbReference>
<feature type="domain" description="HTH cro/C1-type" evidence="1">
    <location>
        <begin position="16"/>
        <end position="73"/>
    </location>
</feature>
<proteinExistence type="predicted"/>
<dbReference type="Gene3D" id="1.10.260.40">
    <property type="entry name" value="lambda repressor-like DNA-binding domains"/>
    <property type="match status" value="1"/>
</dbReference>